<accession>A0ACB5QZL1</accession>
<evidence type="ECO:0000313" key="1">
    <source>
        <dbReference type="EMBL" id="GJH20351.1"/>
    </source>
</evidence>
<comment type="caution">
    <text evidence="1">The sequence shown here is derived from an EMBL/GenBank/DDBJ whole genome shotgun (WGS) entry which is preliminary data.</text>
</comment>
<keyword evidence="2" id="KW-1185">Reference proteome</keyword>
<organism evidence="1 2">
    <name type="scientific">Caballeronia novacaledonica</name>
    <dbReference type="NCBI Taxonomy" id="1544861"/>
    <lineage>
        <taxon>Bacteria</taxon>
        <taxon>Pseudomonadati</taxon>
        <taxon>Pseudomonadota</taxon>
        <taxon>Betaproteobacteria</taxon>
        <taxon>Burkholderiales</taxon>
        <taxon>Burkholderiaceae</taxon>
        <taxon>Caballeronia</taxon>
    </lineage>
</organism>
<dbReference type="EMBL" id="BPUR01000019">
    <property type="protein sequence ID" value="GJH20351.1"/>
    <property type="molecule type" value="Genomic_DNA"/>
</dbReference>
<gene>
    <name evidence="1" type="ORF">CBA19CS22_27435</name>
</gene>
<protein>
    <submittedName>
        <fullName evidence="1">Uncharacterized protein</fullName>
    </submittedName>
</protein>
<proteinExistence type="predicted"/>
<name>A0ACB5QZL1_9BURK</name>
<reference evidence="1" key="1">
    <citation type="submission" date="2021-09" db="EMBL/GenBank/DDBJ databases">
        <title>Isolation and characterization of 3-chlorobenzoate degrading bacteria from soils in Shizuoka.</title>
        <authorList>
            <person name="Ifat A."/>
            <person name="Ogawa N."/>
            <person name="Kimbara K."/>
            <person name="Moriuchi R."/>
            <person name="Dohra H."/>
            <person name="Shintani M."/>
        </authorList>
    </citation>
    <scope>NUCLEOTIDE SEQUENCE</scope>
    <source>
        <strain evidence="1">19CS2-2</strain>
    </source>
</reference>
<sequence length="55" mass="6153">MNGIAYLEMIAPIIQSRDPQTSADGTQAIYCLKKMRFIVQTQKTLSCVKRVGVVH</sequence>
<dbReference type="Proteomes" id="UP001055013">
    <property type="component" value="Unassembled WGS sequence"/>
</dbReference>
<evidence type="ECO:0000313" key="2">
    <source>
        <dbReference type="Proteomes" id="UP001055013"/>
    </source>
</evidence>